<keyword evidence="2" id="KW-1185">Reference proteome</keyword>
<protein>
    <submittedName>
        <fullName evidence="1">Uncharacterized protein</fullName>
    </submittedName>
</protein>
<organism evidence="1 2">
    <name type="scientific">Allohahella marinimesophila</name>
    <dbReference type="NCBI Taxonomy" id="1054972"/>
    <lineage>
        <taxon>Bacteria</taxon>
        <taxon>Pseudomonadati</taxon>
        <taxon>Pseudomonadota</taxon>
        <taxon>Gammaproteobacteria</taxon>
        <taxon>Oceanospirillales</taxon>
        <taxon>Hahellaceae</taxon>
        <taxon>Allohahella</taxon>
    </lineage>
</organism>
<name>A0ABP7P3E1_9GAMM</name>
<dbReference type="RefSeq" id="WP_344805229.1">
    <property type="nucleotide sequence ID" value="NZ_BAABBO010000007.1"/>
</dbReference>
<dbReference type="EMBL" id="BAABBO010000007">
    <property type="protein sequence ID" value="GAA3959043.1"/>
    <property type="molecule type" value="Genomic_DNA"/>
</dbReference>
<dbReference type="Proteomes" id="UP001501337">
    <property type="component" value="Unassembled WGS sequence"/>
</dbReference>
<evidence type="ECO:0000313" key="2">
    <source>
        <dbReference type="Proteomes" id="UP001501337"/>
    </source>
</evidence>
<comment type="caution">
    <text evidence="1">The sequence shown here is derived from an EMBL/GenBank/DDBJ whole genome shotgun (WGS) entry which is preliminary data.</text>
</comment>
<accession>A0ABP7P3E1</accession>
<reference evidence="2" key="1">
    <citation type="journal article" date="2019" name="Int. J. Syst. Evol. Microbiol.">
        <title>The Global Catalogue of Microorganisms (GCM) 10K type strain sequencing project: providing services to taxonomists for standard genome sequencing and annotation.</title>
        <authorList>
            <consortium name="The Broad Institute Genomics Platform"/>
            <consortium name="The Broad Institute Genome Sequencing Center for Infectious Disease"/>
            <person name="Wu L."/>
            <person name="Ma J."/>
        </authorList>
    </citation>
    <scope>NUCLEOTIDE SEQUENCE [LARGE SCALE GENOMIC DNA]</scope>
    <source>
        <strain evidence="2">JCM 17555</strain>
    </source>
</reference>
<sequence>MGLIQTLLSEGYRAYQDKKSPASTAAAGGPSAQAANAAKAGGGATVVEGLQRSDDSSRSTVPGRYLRVTLQQAGADIAPETFAIQNLLRQKLSEHGIPGNTPIALERHEDGKFALLGPLPDALKTRIADEFNQSSELKQVFVKLSTHTPTFEYLRNNLRLQSAYGSENPVFSSLLSEQSTHNSLPDLTTRLDQLRRLQAKEATSRPVAQPDAKDPGAAVDLASEQALMRQRFAVSINA</sequence>
<evidence type="ECO:0000313" key="1">
    <source>
        <dbReference type="EMBL" id="GAA3959043.1"/>
    </source>
</evidence>
<proteinExistence type="predicted"/>
<gene>
    <name evidence="1" type="ORF">GCM10022278_16740</name>
</gene>